<comment type="caution">
    <text evidence="9">The sequence shown here is derived from an EMBL/GenBank/DDBJ whole genome shotgun (WGS) entry which is preliminary data.</text>
</comment>
<comment type="cofactor">
    <cofactor evidence="1">
        <name>Mn(2+)</name>
        <dbReference type="ChEBI" id="CHEBI:29035"/>
    </cofactor>
</comment>
<dbReference type="Pfam" id="PF01368">
    <property type="entry name" value="DHH"/>
    <property type="match status" value="1"/>
</dbReference>
<evidence type="ECO:0000256" key="6">
    <source>
        <dbReference type="ARBA" id="ARBA00032535"/>
    </source>
</evidence>
<dbReference type="GO" id="GO:0004427">
    <property type="term" value="F:inorganic diphosphate phosphatase activity"/>
    <property type="evidence" value="ECO:0007669"/>
    <property type="project" value="UniProtKB-EC"/>
</dbReference>
<organism evidence="9 10">
    <name type="scientific">Acidaminococcus intestini</name>
    <dbReference type="NCBI Taxonomy" id="187327"/>
    <lineage>
        <taxon>Bacteria</taxon>
        <taxon>Bacillati</taxon>
        <taxon>Bacillota</taxon>
        <taxon>Negativicutes</taxon>
        <taxon>Acidaminococcales</taxon>
        <taxon>Acidaminococcaceae</taxon>
        <taxon>Acidaminococcus</taxon>
    </lineage>
</organism>
<dbReference type="SUPFAM" id="SSF64182">
    <property type="entry name" value="DHH phosphoesterases"/>
    <property type="match status" value="1"/>
</dbReference>
<dbReference type="PANTHER" id="PTHR12112">
    <property type="entry name" value="BNIP - RELATED"/>
    <property type="match status" value="1"/>
</dbReference>
<dbReference type="Gene3D" id="3.90.1640.10">
    <property type="entry name" value="inorganic pyrophosphatase (n-terminal core)"/>
    <property type="match status" value="1"/>
</dbReference>
<evidence type="ECO:0000256" key="5">
    <source>
        <dbReference type="ARBA" id="ARBA00023211"/>
    </source>
</evidence>
<sequence>MENMTIVTGHKNPDTDSICCALTYTYVKQQLGVPAVACRAGKVSKETQYVLDAFKMEAPQLIEKVEPGQKLILVDHNEESQAVDGLADADLKEVIDHHRLGGLKTAAPLYMRVEPLGCCSTIIAKLAKENGVSLPPQYAGLLFSAISSDTLFFKSPTTTETDRKIGLELAEIAGIKDPKAYALDMLQHGSAINSSTPDEICHGDMKEFDFPQGKVTVAQVNVMDGEKAKEKWPALKAALEKMVASGESDTSLLMVTDIMTEVTELLWAGKNGDVLEKAFGKPEADGHFHMPDVLSRKKQIVPPLTDAFRK</sequence>
<dbReference type="PANTHER" id="PTHR12112:SF22">
    <property type="entry name" value="MANGANESE-DEPENDENT INORGANIC PYROPHOSPHATASE-RELATED"/>
    <property type="match status" value="1"/>
</dbReference>
<dbReference type="GO" id="GO:0046872">
    <property type="term" value="F:metal ion binding"/>
    <property type="evidence" value="ECO:0007669"/>
    <property type="project" value="UniProtKB-KW"/>
</dbReference>
<feature type="domain" description="DHHA2" evidence="8">
    <location>
        <begin position="182"/>
        <end position="308"/>
    </location>
</feature>
<gene>
    <name evidence="9" type="ORF">KHX13_00435</name>
</gene>
<dbReference type="InterPro" id="IPR004097">
    <property type="entry name" value="DHHA2"/>
</dbReference>
<evidence type="ECO:0000256" key="3">
    <source>
        <dbReference type="ARBA" id="ARBA00022723"/>
    </source>
</evidence>
<dbReference type="FunFam" id="3.90.1640.10:FF:000001">
    <property type="entry name" value="Probable manganese-dependent inorganic pyrophosphatase"/>
    <property type="match status" value="1"/>
</dbReference>
<keyword evidence="5" id="KW-0464">Manganese</keyword>
<dbReference type="InterPro" id="IPR038763">
    <property type="entry name" value="DHH_sf"/>
</dbReference>
<dbReference type="SMART" id="SM01131">
    <property type="entry name" value="DHHA2"/>
    <property type="match status" value="1"/>
</dbReference>
<dbReference type="InterPro" id="IPR001667">
    <property type="entry name" value="DDH_dom"/>
</dbReference>
<keyword evidence="3" id="KW-0479">Metal-binding</keyword>
<dbReference type="NCBIfam" id="NF003877">
    <property type="entry name" value="PRK05427.1"/>
    <property type="match status" value="1"/>
</dbReference>
<evidence type="ECO:0000313" key="10">
    <source>
        <dbReference type="Proteomes" id="UP000754226"/>
    </source>
</evidence>
<dbReference type="EC" id="3.6.1.1" evidence="2"/>
<evidence type="ECO:0000259" key="8">
    <source>
        <dbReference type="SMART" id="SM01131"/>
    </source>
</evidence>
<evidence type="ECO:0000256" key="2">
    <source>
        <dbReference type="ARBA" id="ARBA00012146"/>
    </source>
</evidence>
<proteinExistence type="predicted"/>
<evidence type="ECO:0000256" key="4">
    <source>
        <dbReference type="ARBA" id="ARBA00022801"/>
    </source>
</evidence>
<name>A0A943I0E6_9FIRM</name>
<evidence type="ECO:0000256" key="7">
    <source>
        <dbReference type="ARBA" id="ARBA00047820"/>
    </source>
</evidence>
<dbReference type="Gene3D" id="3.10.310.20">
    <property type="entry name" value="DHHA2 domain"/>
    <property type="match status" value="1"/>
</dbReference>
<keyword evidence="4 9" id="KW-0378">Hydrolase</keyword>
<evidence type="ECO:0000256" key="1">
    <source>
        <dbReference type="ARBA" id="ARBA00001936"/>
    </source>
</evidence>
<dbReference type="Proteomes" id="UP000754226">
    <property type="component" value="Unassembled WGS sequence"/>
</dbReference>
<protein>
    <recommendedName>
        <fullName evidence="2">inorganic diphosphatase</fullName>
        <ecNumber evidence="2">3.6.1.1</ecNumber>
    </recommendedName>
    <alternativeName>
        <fullName evidence="6">Pyrophosphate phospho-hydrolase</fullName>
    </alternativeName>
</protein>
<dbReference type="GO" id="GO:0005737">
    <property type="term" value="C:cytoplasm"/>
    <property type="evidence" value="ECO:0007669"/>
    <property type="project" value="InterPro"/>
</dbReference>
<accession>A0A943I0E6</accession>
<dbReference type="Pfam" id="PF02833">
    <property type="entry name" value="DHHA2"/>
    <property type="match status" value="1"/>
</dbReference>
<dbReference type="InterPro" id="IPR038222">
    <property type="entry name" value="DHHA2_dom_sf"/>
</dbReference>
<reference evidence="9" key="1">
    <citation type="submission" date="2021-02" db="EMBL/GenBank/DDBJ databases">
        <title>Infant gut strain persistence is associated with maternal origin, phylogeny, and functional potential including surface adhesion and iron acquisition.</title>
        <authorList>
            <person name="Lou Y.C."/>
        </authorList>
    </citation>
    <scope>NUCLEOTIDE SEQUENCE</scope>
    <source>
        <strain evidence="9">L3_106_000M1_dasL3_106_000M1_concoct_15</strain>
    </source>
</reference>
<dbReference type="AlphaFoldDB" id="A0A943I0E6"/>
<comment type="catalytic activity">
    <reaction evidence="7">
        <text>diphosphate + H2O = 2 phosphate + H(+)</text>
        <dbReference type="Rhea" id="RHEA:24576"/>
        <dbReference type="ChEBI" id="CHEBI:15377"/>
        <dbReference type="ChEBI" id="CHEBI:15378"/>
        <dbReference type="ChEBI" id="CHEBI:33019"/>
        <dbReference type="ChEBI" id="CHEBI:43474"/>
        <dbReference type="EC" id="3.6.1.1"/>
    </reaction>
</comment>
<evidence type="ECO:0000313" key="9">
    <source>
        <dbReference type="EMBL" id="MBS5518810.1"/>
    </source>
</evidence>
<dbReference type="EMBL" id="JAGZCZ010000001">
    <property type="protein sequence ID" value="MBS5518810.1"/>
    <property type="molecule type" value="Genomic_DNA"/>
</dbReference>